<evidence type="ECO:0000313" key="6">
    <source>
        <dbReference type="Ensembl" id="ENSCHIP00010015862.1"/>
    </source>
</evidence>
<dbReference type="CDD" id="cd03208">
    <property type="entry name" value="GST_C_Alpha"/>
    <property type="match status" value="1"/>
</dbReference>
<dbReference type="SFLD" id="SFLDS00019">
    <property type="entry name" value="Glutathione_Transferase_(cytos"/>
    <property type="match status" value="1"/>
</dbReference>
<dbReference type="PRINTS" id="PR01266">
    <property type="entry name" value="GSTRNSFRASEA"/>
</dbReference>
<reference evidence="6" key="1">
    <citation type="submission" date="2019-03" db="EMBL/GenBank/DDBJ databases">
        <title>Genome sequencing and reference-guided assembly of Black Bengal Goat (Capra hircus).</title>
        <authorList>
            <person name="Siddiki A.Z."/>
            <person name="Baten A."/>
            <person name="Billah M."/>
            <person name="Alam M.A.U."/>
            <person name="Shawrob K.S.M."/>
            <person name="Saha S."/>
            <person name="Chowdhury M."/>
            <person name="Rahman A.H."/>
            <person name="Stear M."/>
            <person name="Miah G."/>
            <person name="Das G.B."/>
            <person name="Hossain M.M."/>
            <person name="Kumkum M."/>
            <person name="Islam M.S."/>
            <person name="Mollah A.M."/>
            <person name="Ahsan A."/>
            <person name="Tusar F."/>
            <person name="Khan M.K.I."/>
        </authorList>
    </citation>
    <scope>NUCLEOTIDE SEQUENCE [LARGE SCALE GENOMIC DNA]</scope>
</reference>
<evidence type="ECO:0000259" key="4">
    <source>
        <dbReference type="PROSITE" id="PS50404"/>
    </source>
</evidence>
<feature type="domain" description="GST N-terminal" evidence="4">
    <location>
        <begin position="1"/>
        <end position="84"/>
    </location>
</feature>
<dbReference type="PROSITE" id="PS50405">
    <property type="entry name" value="GST_CTER"/>
    <property type="match status" value="1"/>
</dbReference>
<dbReference type="InterPro" id="IPR004046">
    <property type="entry name" value="GST_C"/>
</dbReference>
<evidence type="ECO:0000256" key="3">
    <source>
        <dbReference type="ARBA" id="ARBA00022679"/>
    </source>
</evidence>
<keyword evidence="3" id="KW-0808">Transferase</keyword>
<sequence length="222" mass="25400">MLNIAVSIGEIFWSLAYRGRLGPPTGPRAADRSLGGFVRFWSLQVEPGNHLLFQQVPMVEIDGMKLVQTRSILHYIADKHHLFGKDLKERTLIDMYVEGTLDLLELLIMHPFLKPDDQQKEVANMAQKAIIRYFPVFEKVLRGHGQRFLVGNQLSLADIILLQTILALEEKIPNILSAFPHLQEYIMKISNIPAINKFLEPSSEKQPLPDDMYVKTMYSNCK</sequence>
<dbReference type="InterPro" id="IPR010987">
    <property type="entry name" value="Glutathione-S-Trfase_C-like"/>
</dbReference>
<accession>A0A8C2P7B8</accession>
<dbReference type="InterPro" id="IPR004045">
    <property type="entry name" value="Glutathione_S-Trfase_N"/>
</dbReference>
<evidence type="ECO:0000259" key="5">
    <source>
        <dbReference type="PROSITE" id="PS50405"/>
    </source>
</evidence>
<name>A0A8C2P7B8_CAPHI</name>
<evidence type="ECO:0000256" key="2">
    <source>
        <dbReference type="ARBA" id="ARBA00012452"/>
    </source>
</evidence>
<dbReference type="SUPFAM" id="SSF47616">
    <property type="entry name" value="GST C-terminal domain-like"/>
    <property type="match status" value="1"/>
</dbReference>
<dbReference type="InterPro" id="IPR036249">
    <property type="entry name" value="Thioredoxin-like_sf"/>
</dbReference>
<dbReference type="GO" id="GO:0004364">
    <property type="term" value="F:glutathione transferase activity"/>
    <property type="evidence" value="ECO:0007669"/>
    <property type="project" value="UniProtKB-EC"/>
</dbReference>
<dbReference type="PANTHER" id="PTHR11571">
    <property type="entry name" value="GLUTATHIONE S-TRANSFERASE"/>
    <property type="match status" value="1"/>
</dbReference>
<dbReference type="EC" id="2.5.1.18" evidence="2"/>
<dbReference type="Ensembl" id="ENSCHIT00010022268.1">
    <property type="protein sequence ID" value="ENSCHIP00010015862.1"/>
    <property type="gene ID" value="ENSCHIG00010011609.1"/>
</dbReference>
<comment type="similarity">
    <text evidence="1">Belongs to the GST superfamily. Alpha family.</text>
</comment>
<dbReference type="InterPro" id="IPR003080">
    <property type="entry name" value="GST_alpha"/>
</dbReference>
<dbReference type="Gene3D" id="3.40.30.10">
    <property type="entry name" value="Glutaredoxin"/>
    <property type="match status" value="1"/>
</dbReference>
<organism evidence="6">
    <name type="scientific">Capra hircus</name>
    <name type="common">Goat</name>
    <dbReference type="NCBI Taxonomy" id="9925"/>
    <lineage>
        <taxon>Eukaryota</taxon>
        <taxon>Metazoa</taxon>
        <taxon>Chordata</taxon>
        <taxon>Craniata</taxon>
        <taxon>Vertebrata</taxon>
        <taxon>Euteleostomi</taxon>
        <taxon>Mammalia</taxon>
        <taxon>Eutheria</taxon>
        <taxon>Laurasiatheria</taxon>
        <taxon>Artiodactyla</taxon>
        <taxon>Ruminantia</taxon>
        <taxon>Pecora</taxon>
        <taxon>Bovidae</taxon>
        <taxon>Caprinae</taxon>
        <taxon>Capra</taxon>
    </lineage>
</organism>
<dbReference type="PROSITE" id="PS50404">
    <property type="entry name" value="GST_NTER"/>
    <property type="match status" value="1"/>
</dbReference>
<dbReference type="PANTHER" id="PTHR11571:SF123">
    <property type="entry name" value="GLUTATHIONE S-TRANSFERASE A4"/>
    <property type="match status" value="1"/>
</dbReference>
<dbReference type="Pfam" id="PF02798">
    <property type="entry name" value="GST_N"/>
    <property type="match status" value="1"/>
</dbReference>
<dbReference type="AlphaFoldDB" id="A0A8C2P7B8"/>
<dbReference type="InterPro" id="IPR036282">
    <property type="entry name" value="Glutathione-S-Trfase_C_sf"/>
</dbReference>
<dbReference type="SUPFAM" id="SSF52833">
    <property type="entry name" value="Thioredoxin-like"/>
    <property type="match status" value="1"/>
</dbReference>
<evidence type="ECO:0000256" key="1">
    <source>
        <dbReference type="ARBA" id="ARBA00011055"/>
    </source>
</evidence>
<dbReference type="GO" id="GO:0006805">
    <property type="term" value="P:xenobiotic metabolic process"/>
    <property type="evidence" value="ECO:0007669"/>
    <property type="project" value="TreeGrafter"/>
</dbReference>
<proteinExistence type="inferred from homology"/>
<dbReference type="InterPro" id="IPR050213">
    <property type="entry name" value="GST_superfamily"/>
</dbReference>
<reference evidence="6" key="2">
    <citation type="submission" date="2025-08" db="UniProtKB">
        <authorList>
            <consortium name="Ensembl"/>
        </authorList>
    </citation>
    <scope>IDENTIFICATION</scope>
</reference>
<dbReference type="GO" id="GO:0006749">
    <property type="term" value="P:glutathione metabolic process"/>
    <property type="evidence" value="ECO:0007669"/>
    <property type="project" value="TreeGrafter"/>
</dbReference>
<dbReference type="FunFam" id="1.20.1050.10:FF:000005">
    <property type="entry name" value="Glutathione S-transferase A1"/>
    <property type="match status" value="1"/>
</dbReference>
<protein>
    <recommendedName>
        <fullName evidence="2">glutathione transferase</fullName>
        <ecNumber evidence="2">2.5.1.18</ecNumber>
    </recommendedName>
</protein>
<dbReference type="Gene3D" id="1.20.1050.10">
    <property type="match status" value="1"/>
</dbReference>
<dbReference type="Pfam" id="PF14497">
    <property type="entry name" value="GST_C_3"/>
    <property type="match status" value="1"/>
</dbReference>
<dbReference type="InterPro" id="IPR040079">
    <property type="entry name" value="Glutathione_S-Trfase"/>
</dbReference>
<feature type="domain" description="GST C-terminal" evidence="5">
    <location>
        <begin position="86"/>
        <end position="208"/>
    </location>
</feature>